<reference evidence="1" key="1">
    <citation type="journal article" date="2023" name="Science">
        <title>Genome structures resolve the early diversification of teleost fishes.</title>
        <authorList>
            <person name="Parey E."/>
            <person name="Louis A."/>
            <person name="Montfort J."/>
            <person name="Bouchez O."/>
            <person name="Roques C."/>
            <person name="Iampietro C."/>
            <person name="Lluch J."/>
            <person name="Castinel A."/>
            <person name="Donnadieu C."/>
            <person name="Desvignes T."/>
            <person name="Floi Bucao C."/>
            <person name="Jouanno E."/>
            <person name="Wen M."/>
            <person name="Mejri S."/>
            <person name="Dirks R."/>
            <person name="Jansen H."/>
            <person name="Henkel C."/>
            <person name="Chen W.J."/>
            <person name="Zahm M."/>
            <person name="Cabau C."/>
            <person name="Klopp C."/>
            <person name="Thompson A.W."/>
            <person name="Robinson-Rechavi M."/>
            <person name="Braasch I."/>
            <person name="Lecointre G."/>
            <person name="Bobe J."/>
            <person name="Postlethwait J.H."/>
            <person name="Berthelot C."/>
            <person name="Roest Crollius H."/>
            <person name="Guiguen Y."/>
        </authorList>
    </citation>
    <scope>NUCLEOTIDE SEQUENCE</scope>
    <source>
        <strain evidence="1">NC1722</strain>
    </source>
</reference>
<accession>A0AAD7WXK2</accession>
<protein>
    <recommendedName>
        <fullName evidence="3">Reverse transcriptase</fullName>
    </recommendedName>
</protein>
<comment type="caution">
    <text evidence="1">The sequence shown here is derived from an EMBL/GenBank/DDBJ whole genome shotgun (WGS) entry which is preliminary data.</text>
</comment>
<gene>
    <name evidence="1" type="ORF">AAFF_G00116910</name>
</gene>
<dbReference type="Proteomes" id="UP001221898">
    <property type="component" value="Unassembled WGS sequence"/>
</dbReference>
<dbReference type="EMBL" id="JAINUG010000018">
    <property type="protein sequence ID" value="KAJ8412740.1"/>
    <property type="molecule type" value="Genomic_DNA"/>
</dbReference>
<organism evidence="1 2">
    <name type="scientific">Aldrovandia affinis</name>
    <dbReference type="NCBI Taxonomy" id="143900"/>
    <lineage>
        <taxon>Eukaryota</taxon>
        <taxon>Metazoa</taxon>
        <taxon>Chordata</taxon>
        <taxon>Craniata</taxon>
        <taxon>Vertebrata</taxon>
        <taxon>Euteleostomi</taxon>
        <taxon>Actinopterygii</taxon>
        <taxon>Neopterygii</taxon>
        <taxon>Teleostei</taxon>
        <taxon>Notacanthiformes</taxon>
        <taxon>Halosauridae</taxon>
        <taxon>Aldrovandia</taxon>
    </lineage>
</organism>
<evidence type="ECO:0000313" key="1">
    <source>
        <dbReference type="EMBL" id="KAJ8412740.1"/>
    </source>
</evidence>
<proteinExistence type="predicted"/>
<evidence type="ECO:0000313" key="2">
    <source>
        <dbReference type="Proteomes" id="UP001221898"/>
    </source>
</evidence>
<dbReference type="AlphaFoldDB" id="A0AAD7WXK2"/>
<evidence type="ECO:0008006" key="3">
    <source>
        <dbReference type="Google" id="ProtNLM"/>
    </source>
</evidence>
<sequence>MRVNSFLSGAVEQAGGVRQGYPLSPLLYVLFMEPFAGLVRRDPGVDGVRLPGAAVGELRQSPAYEAVARFIRQCPPSVSRVEALDHRALYARLACRQVVSPSGVPVGVRWGRVSGGGAPAAVRNLRWRCALVLHRHGCSVSALCPRGCGAPETVAHAFWECPFAGEFGGLVLGLLWRDVLGYAKWVLWEDRMLAVGRRTLWKFSSNQIAIRLHQWRLMGSRTGTMRRPESGQRYGRMSLDRQPVIAMQPLRWQLHCFKIEPHDFARRPFAHSRRHRN</sequence>
<keyword evidence="2" id="KW-1185">Reference proteome</keyword>
<name>A0AAD7WXK2_9TELE</name>